<dbReference type="PANTHER" id="PTHR43283:SF7">
    <property type="entry name" value="BETA-LACTAMASE-RELATED DOMAIN-CONTAINING PROTEIN"/>
    <property type="match status" value="1"/>
</dbReference>
<keyword evidence="4" id="KW-1185">Reference proteome</keyword>
<comment type="caution">
    <text evidence="3">The sequence shown here is derived from an EMBL/GenBank/DDBJ whole genome shotgun (WGS) entry which is preliminary data.</text>
</comment>
<dbReference type="Pfam" id="PF00144">
    <property type="entry name" value="Beta-lactamase"/>
    <property type="match status" value="1"/>
</dbReference>
<evidence type="ECO:0000259" key="2">
    <source>
        <dbReference type="Pfam" id="PF00144"/>
    </source>
</evidence>
<evidence type="ECO:0000313" key="4">
    <source>
        <dbReference type="Proteomes" id="UP000223913"/>
    </source>
</evidence>
<feature type="signal peptide" evidence="1">
    <location>
        <begin position="1"/>
        <end position="23"/>
    </location>
</feature>
<feature type="chain" id="PRO_5012971600" description="Beta-lactamase-related domain-containing protein" evidence="1">
    <location>
        <begin position="24"/>
        <end position="392"/>
    </location>
</feature>
<sequence length="392" mass="43821">MKKSILLLTLLSLLYLSCDLTPAGTYHYRAPDPGADGLPTGSLSEVAIDTSPIIRAVNRIYSGRYQGMHSMLIFKDNKLVLEEYFPGHKWQWEAPAHHGEWIQWDADQLHNIHSAAKSVTSACIGIAIDRGIIQSEDQSIWQYLPDHQHLKKDGKEGITIRHLLTMTSGLYWPEWSAPYSSGENPAVGIYFSEKDPITFILEMPLVAAPGSQFNYSTGNVILLGEIIRNASGMPMEAFSGKYLFQPLGIEQFEWSLKLKNEVDGNTLEITARDMIKIGATFLNGGLWQGRRIISEDWVKKSATTFPGIYPINVPGEPSGKMGYSYTWWTKDYKHSGQTVHLYAASGFGGQHIMVLPELNTVVAFTGGNYLTRRPPFKLLEKYILPAIRAVPT</sequence>
<dbReference type="Proteomes" id="UP000223913">
    <property type="component" value="Unassembled WGS sequence"/>
</dbReference>
<dbReference type="EMBL" id="PDUD01000028">
    <property type="protein sequence ID" value="PHN04011.1"/>
    <property type="molecule type" value="Genomic_DNA"/>
</dbReference>
<dbReference type="InterPro" id="IPR050789">
    <property type="entry name" value="Diverse_Enzym_Activities"/>
</dbReference>
<dbReference type="Gene3D" id="3.40.710.10">
    <property type="entry name" value="DD-peptidase/beta-lactamase superfamily"/>
    <property type="match status" value="1"/>
</dbReference>
<dbReference type="InterPro" id="IPR012338">
    <property type="entry name" value="Beta-lactam/transpept-like"/>
</dbReference>
<organism evidence="3 4">
    <name type="scientific">Flavilitoribacter nigricans (strain ATCC 23147 / DSM 23189 / NBRC 102662 / NCIMB 1420 / SS-2)</name>
    <name type="common">Lewinella nigricans</name>
    <dbReference type="NCBI Taxonomy" id="1122177"/>
    <lineage>
        <taxon>Bacteria</taxon>
        <taxon>Pseudomonadati</taxon>
        <taxon>Bacteroidota</taxon>
        <taxon>Saprospiria</taxon>
        <taxon>Saprospirales</taxon>
        <taxon>Lewinellaceae</taxon>
        <taxon>Flavilitoribacter</taxon>
    </lineage>
</organism>
<evidence type="ECO:0000256" key="1">
    <source>
        <dbReference type="SAM" id="SignalP"/>
    </source>
</evidence>
<dbReference type="SUPFAM" id="SSF56601">
    <property type="entry name" value="beta-lactamase/transpeptidase-like"/>
    <property type="match status" value="1"/>
</dbReference>
<dbReference type="PANTHER" id="PTHR43283">
    <property type="entry name" value="BETA-LACTAMASE-RELATED"/>
    <property type="match status" value="1"/>
</dbReference>
<dbReference type="InterPro" id="IPR001466">
    <property type="entry name" value="Beta-lactam-related"/>
</dbReference>
<name>A0A2D0N672_FLAN2</name>
<dbReference type="RefSeq" id="WP_099152724.1">
    <property type="nucleotide sequence ID" value="NZ_PDUD01000028.1"/>
</dbReference>
<gene>
    <name evidence="3" type="ORF">CRP01_24390</name>
</gene>
<accession>A0A2D0N672</accession>
<protein>
    <recommendedName>
        <fullName evidence="2">Beta-lactamase-related domain-containing protein</fullName>
    </recommendedName>
</protein>
<dbReference type="AlphaFoldDB" id="A0A2D0N672"/>
<dbReference type="OrthoDB" id="9773047at2"/>
<feature type="domain" description="Beta-lactamase-related" evidence="2">
    <location>
        <begin position="70"/>
        <end position="364"/>
    </location>
</feature>
<evidence type="ECO:0000313" key="3">
    <source>
        <dbReference type="EMBL" id="PHN04011.1"/>
    </source>
</evidence>
<keyword evidence="1" id="KW-0732">Signal</keyword>
<proteinExistence type="predicted"/>
<reference evidence="3 4" key="1">
    <citation type="submission" date="2017-10" db="EMBL/GenBank/DDBJ databases">
        <title>The draft genome sequence of Lewinella nigricans NBRC 102662.</title>
        <authorList>
            <person name="Wang K."/>
        </authorList>
    </citation>
    <scope>NUCLEOTIDE SEQUENCE [LARGE SCALE GENOMIC DNA]</scope>
    <source>
        <strain evidence="3 4">NBRC 102662</strain>
    </source>
</reference>